<dbReference type="PROSITE" id="PS50932">
    <property type="entry name" value="HTH_LACI_2"/>
    <property type="match status" value="1"/>
</dbReference>
<evidence type="ECO:0000313" key="6">
    <source>
        <dbReference type="EMBL" id="NYZ64834.1"/>
    </source>
</evidence>
<keyword evidence="7" id="KW-1185">Reference proteome</keyword>
<dbReference type="AlphaFoldDB" id="A0A853I3T4"/>
<evidence type="ECO:0000256" key="4">
    <source>
        <dbReference type="ARBA" id="ARBA00023163"/>
    </source>
</evidence>
<dbReference type="Gene3D" id="3.40.50.2300">
    <property type="match status" value="2"/>
</dbReference>
<proteinExistence type="predicted"/>
<dbReference type="SUPFAM" id="SSF47413">
    <property type="entry name" value="lambda repressor-like DNA-binding domains"/>
    <property type="match status" value="1"/>
</dbReference>
<evidence type="ECO:0000256" key="3">
    <source>
        <dbReference type="ARBA" id="ARBA00023125"/>
    </source>
</evidence>
<dbReference type="Proteomes" id="UP000569732">
    <property type="component" value="Unassembled WGS sequence"/>
</dbReference>
<accession>A0A853I3T4</accession>
<keyword evidence="1" id="KW-0678">Repressor</keyword>
<evidence type="ECO:0000256" key="2">
    <source>
        <dbReference type="ARBA" id="ARBA00023015"/>
    </source>
</evidence>
<dbReference type="SUPFAM" id="SSF53822">
    <property type="entry name" value="Periplasmic binding protein-like I"/>
    <property type="match status" value="1"/>
</dbReference>
<dbReference type="GO" id="GO:0000976">
    <property type="term" value="F:transcription cis-regulatory region binding"/>
    <property type="evidence" value="ECO:0007669"/>
    <property type="project" value="TreeGrafter"/>
</dbReference>
<dbReference type="CDD" id="cd01392">
    <property type="entry name" value="HTH_LacI"/>
    <property type="match status" value="1"/>
</dbReference>
<dbReference type="Pfam" id="PF00532">
    <property type="entry name" value="Peripla_BP_1"/>
    <property type="match status" value="1"/>
</dbReference>
<keyword evidence="3 6" id="KW-0238">DNA-binding</keyword>
<reference evidence="6 7" key="1">
    <citation type="submission" date="2020-07" db="EMBL/GenBank/DDBJ databases">
        <title>Endozoicomonas sp. nov., isolated from sediment.</title>
        <authorList>
            <person name="Gu T."/>
        </authorList>
    </citation>
    <scope>NUCLEOTIDE SEQUENCE [LARGE SCALE GENOMIC DNA]</scope>
    <source>
        <strain evidence="6 7">SM1973</strain>
    </source>
</reference>
<comment type="caution">
    <text evidence="6">The sequence shown here is derived from an EMBL/GenBank/DDBJ whole genome shotgun (WGS) entry which is preliminary data.</text>
</comment>
<evidence type="ECO:0000313" key="7">
    <source>
        <dbReference type="Proteomes" id="UP000569732"/>
    </source>
</evidence>
<dbReference type="Gene3D" id="1.10.260.40">
    <property type="entry name" value="lambda repressor-like DNA-binding domains"/>
    <property type="match status" value="1"/>
</dbReference>
<dbReference type="PROSITE" id="PS00356">
    <property type="entry name" value="HTH_LACI_1"/>
    <property type="match status" value="1"/>
</dbReference>
<organism evidence="6 7">
    <name type="scientific">Spartinivicinus marinus</name>
    <dbReference type="NCBI Taxonomy" id="2994442"/>
    <lineage>
        <taxon>Bacteria</taxon>
        <taxon>Pseudomonadati</taxon>
        <taxon>Pseudomonadota</taxon>
        <taxon>Gammaproteobacteria</taxon>
        <taxon>Oceanospirillales</taxon>
        <taxon>Zooshikellaceae</taxon>
        <taxon>Spartinivicinus</taxon>
    </lineage>
</organism>
<dbReference type="Pfam" id="PF00356">
    <property type="entry name" value="LacI"/>
    <property type="match status" value="1"/>
</dbReference>
<dbReference type="InterPro" id="IPR000843">
    <property type="entry name" value="HTH_LacI"/>
</dbReference>
<name>A0A853I3T4_9GAMM</name>
<keyword evidence="4" id="KW-0804">Transcription</keyword>
<dbReference type="EMBL" id="JACCKB010000002">
    <property type="protein sequence ID" value="NYZ64834.1"/>
    <property type="molecule type" value="Genomic_DNA"/>
</dbReference>
<dbReference type="PANTHER" id="PTHR30146:SF148">
    <property type="entry name" value="HTH-TYPE TRANSCRIPTIONAL REPRESSOR PURR-RELATED"/>
    <property type="match status" value="1"/>
</dbReference>
<dbReference type="RefSeq" id="WP_180566859.1">
    <property type="nucleotide sequence ID" value="NZ_JACCKB010000002.1"/>
</dbReference>
<dbReference type="InterPro" id="IPR010982">
    <property type="entry name" value="Lambda_DNA-bd_dom_sf"/>
</dbReference>
<dbReference type="InterPro" id="IPR028082">
    <property type="entry name" value="Peripla_BP_I"/>
</dbReference>
<dbReference type="InterPro" id="IPR001761">
    <property type="entry name" value="Peripla_BP/Lac1_sug-bd_dom"/>
</dbReference>
<evidence type="ECO:0000259" key="5">
    <source>
        <dbReference type="PROSITE" id="PS50932"/>
    </source>
</evidence>
<keyword evidence="2" id="KW-0805">Transcription regulation</keyword>
<dbReference type="PANTHER" id="PTHR30146">
    <property type="entry name" value="LACI-RELATED TRANSCRIPTIONAL REPRESSOR"/>
    <property type="match status" value="1"/>
</dbReference>
<sequence>MTKTSITLPDIAAAAGVSKSTVSLALQDSPKIKPETKRKVLKAAKQLGYVYNRAAANLRRRSSEIIGMVINDLTNPFFAELAVALERSFTDSGYVVMMANTSEDMQQQEKVVRTFAEHGAAGIVICPVFGTSYEQLTSHTMKGLPIVSVMRPIEGNACDFISPDNIAGSQAVTAHLLAQSFTRLAFLGGLDNTSVYESRLAGFKTAVSKAGIAMEACEILPCPPTREAAAKLIMERAKQGPLPEAIVCYSDVVAFGVSFGLDRSGFKAGKDVAVTGFDDIQGCNVFSPSLTSVHIYTDQLAKLASESLINRLKDPERPISNQTVMPKVMIRESSILNK</sequence>
<feature type="domain" description="HTH lacI-type" evidence="5">
    <location>
        <begin position="6"/>
        <end position="60"/>
    </location>
</feature>
<dbReference type="SMART" id="SM00354">
    <property type="entry name" value="HTH_LACI"/>
    <property type="match status" value="1"/>
</dbReference>
<gene>
    <name evidence="6" type="ORF">H0A36_02370</name>
</gene>
<dbReference type="GO" id="GO:0003700">
    <property type="term" value="F:DNA-binding transcription factor activity"/>
    <property type="evidence" value="ECO:0007669"/>
    <property type="project" value="TreeGrafter"/>
</dbReference>
<evidence type="ECO:0000256" key="1">
    <source>
        <dbReference type="ARBA" id="ARBA00022491"/>
    </source>
</evidence>
<dbReference type="CDD" id="cd06289">
    <property type="entry name" value="PBP1_MalI-like"/>
    <property type="match status" value="1"/>
</dbReference>
<protein>
    <submittedName>
        <fullName evidence="6">LacI family DNA-binding transcriptional regulator</fullName>
    </submittedName>
</protein>